<proteinExistence type="predicted"/>
<evidence type="ECO:0000256" key="4">
    <source>
        <dbReference type="ARBA" id="ARBA00023136"/>
    </source>
</evidence>
<dbReference type="GO" id="GO:0016020">
    <property type="term" value="C:membrane"/>
    <property type="evidence" value="ECO:0007669"/>
    <property type="project" value="UniProtKB-SubCell"/>
</dbReference>
<keyword evidence="2 5" id="KW-0812">Transmembrane</keyword>
<organism evidence="6 7">
    <name type="scientific">Candidatus Blackburnbacteria bacterium RIFCSPHIGHO2_12_FULL_41_13b</name>
    <dbReference type="NCBI Taxonomy" id="1797517"/>
    <lineage>
        <taxon>Bacteria</taxon>
        <taxon>Candidatus Blackburniibacteriota</taxon>
    </lineage>
</organism>
<keyword evidence="3 5" id="KW-1133">Transmembrane helix</keyword>
<evidence type="ECO:0000313" key="6">
    <source>
        <dbReference type="EMBL" id="OGY11414.1"/>
    </source>
</evidence>
<dbReference type="InterPro" id="IPR003689">
    <property type="entry name" value="ZIP"/>
</dbReference>
<accession>A0A1G1V7I8</accession>
<sequence length="250" mass="26911">MEQYLAIFGLATLGSVLGLVGGILMLSRASLRKVISVHAIPFAAGVMLSVSLLDVLPEAIEVSNAGFVLRVVLLVMVTAFFFEQFFMHLHHHEEHARTTLKSSMPLVVAGDTIHNFIDGVAIATAYLVEPSLGVLVAISTFMHEVPHELGDFGLMLSAGWSKTRAILVNLGSALATYLGAFTVLAFAQTFETNLGLMLAIAGGLFLYIAASDLLPEVQEDHRDDPWHQAALLLLGVAVMWILIGILPHAE</sequence>
<evidence type="ECO:0000256" key="2">
    <source>
        <dbReference type="ARBA" id="ARBA00022692"/>
    </source>
</evidence>
<dbReference type="AlphaFoldDB" id="A0A1G1V7I8"/>
<comment type="caution">
    <text evidence="6">The sequence shown here is derived from an EMBL/GenBank/DDBJ whole genome shotgun (WGS) entry which is preliminary data.</text>
</comment>
<protein>
    <recommendedName>
        <fullName evidence="8">ZIP zinc transporter</fullName>
    </recommendedName>
</protein>
<evidence type="ECO:0000313" key="7">
    <source>
        <dbReference type="Proteomes" id="UP000178272"/>
    </source>
</evidence>
<gene>
    <name evidence="6" type="ORF">A3F61_00270</name>
</gene>
<comment type="subcellular location">
    <subcellularLocation>
        <location evidence="1">Membrane</location>
        <topology evidence="1">Multi-pass membrane protein</topology>
    </subcellularLocation>
</comment>
<evidence type="ECO:0000256" key="3">
    <source>
        <dbReference type="ARBA" id="ARBA00022989"/>
    </source>
</evidence>
<name>A0A1G1V7I8_9BACT</name>
<feature type="transmembrane region" description="Helical" evidence="5">
    <location>
        <begin position="34"/>
        <end position="53"/>
    </location>
</feature>
<feature type="transmembrane region" description="Helical" evidence="5">
    <location>
        <begin position="226"/>
        <end position="246"/>
    </location>
</feature>
<feature type="transmembrane region" description="Helical" evidence="5">
    <location>
        <begin position="194"/>
        <end position="214"/>
    </location>
</feature>
<feature type="transmembrane region" description="Helical" evidence="5">
    <location>
        <begin position="165"/>
        <end position="188"/>
    </location>
</feature>
<dbReference type="EMBL" id="MHCA01000038">
    <property type="protein sequence ID" value="OGY11414.1"/>
    <property type="molecule type" value="Genomic_DNA"/>
</dbReference>
<reference evidence="6 7" key="1">
    <citation type="journal article" date="2016" name="Nat. Commun.">
        <title>Thousands of microbial genomes shed light on interconnected biogeochemical processes in an aquifer system.</title>
        <authorList>
            <person name="Anantharaman K."/>
            <person name="Brown C.T."/>
            <person name="Hug L.A."/>
            <person name="Sharon I."/>
            <person name="Castelle C.J."/>
            <person name="Probst A.J."/>
            <person name="Thomas B.C."/>
            <person name="Singh A."/>
            <person name="Wilkins M.J."/>
            <person name="Karaoz U."/>
            <person name="Brodie E.L."/>
            <person name="Williams K.H."/>
            <person name="Hubbard S.S."/>
            <person name="Banfield J.F."/>
        </authorList>
    </citation>
    <scope>NUCLEOTIDE SEQUENCE [LARGE SCALE GENOMIC DNA]</scope>
</reference>
<feature type="transmembrane region" description="Helical" evidence="5">
    <location>
        <begin position="6"/>
        <end position="27"/>
    </location>
</feature>
<evidence type="ECO:0000256" key="5">
    <source>
        <dbReference type="SAM" id="Phobius"/>
    </source>
</evidence>
<keyword evidence="4 5" id="KW-0472">Membrane</keyword>
<dbReference type="STRING" id="1797517.A3F61_00270"/>
<dbReference type="Proteomes" id="UP000178272">
    <property type="component" value="Unassembled WGS sequence"/>
</dbReference>
<dbReference type="PANTHER" id="PTHR16950:SF16">
    <property type="entry name" value="ZINC TRANSPORTER ZIP13"/>
    <property type="match status" value="1"/>
</dbReference>
<evidence type="ECO:0008006" key="8">
    <source>
        <dbReference type="Google" id="ProtNLM"/>
    </source>
</evidence>
<feature type="transmembrane region" description="Helical" evidence="5">
    <location>
        <begin position="65"/>
        <end position="82"/>
    </location>
</feature>
<dbReference type="GO" id="GO:0046873">
    <property type="term" value="F:metal ion transmembrane transporter activity"/>
    <property type="evidence" value="ECO:0007669"/>
    <property type="project" value="InterPro"/>
</dbReference>
<evidence type="ECO:0000256" key="1">
    <source>
        <dbReference type="ARBA" id="ARBA00004141"/>
    </source>
</evidence>
<dbReference type="Pfam" id="PF02535">
    <property type="entry name" value="Zip"/>
    <property type="match status" value="1"/>
</dbReference>
<dbReference type="PANTHER" id="PTHR16950">
    <property type="entry name" value="ZINC TRANSPORTER SLC39A7 HISTIDINE-RICH MEMBRANE PROTEIN KE4"/>
    <property type="match status" value="1"/>
</dbReference>